<feature type="compositionally biased region" description="Basic and acidic residues" evidence="1">
    <location>
        <begin position="859"/>
        <end position="905"/>
    </location>
</feature>
<feature type="compositionally biased region" description="Basic and acidic residues" evidence="1">
    <location>
        <begin position="924"/>
        <end position="955"/>
    </location>
</feature>
<evidence type="ECO:0000256" key="1">
    <source>
        <dbReference type="SAM" id="MobiDB-lite"/>
    </source>
</evidence>
<accession>A0A433TKY1</accession>
<evidence type="ECO:0000259" key="4">
    <source>
        <dbReference type="Pfam" id="PF23069"/>
    </source>
</evidence>
<feature type="region of interest" description="Disordered" evidence="1">
    <location>
        <begin position="1618"/>
        <end position="1660"/>
    </location>
</feature>
<keyword evidence="2" id="KW-1133">Transmembrane helix</keyword>
<feature type="compositionally biased region" description="Acidic residues" evidence="1">
    <location>
        <begin position="1152"/>
        <end position="1165"/>
    </location>
</feature>
<feature type="compositionally biased region" description="Basic and acidic residues" evidence="1">
    <location>
        <begin position="1414"/>
        <end position="1423"/>
    </location>
</feature>
<dbReference type="OrthoDB" id="6152771at2759"/>
<feature type="region of interest" description="Disordered" evidence="1">
    <location>
        <begin position="435"/>
        <end position="554"/>
    </location>
</feature>
<keyword evidence="2" id="KW-0812">Transmembrane</keyword>
<feature type="region of interest" description="Disordered" evidence="1">
    <location>
        <begin position="381"/>
        <end position="423"/>
    </location>
</feature>
<dbReference type="Pfam" id="PF23069">
    <property type="entry name" value="DUF7042"/>
    <property type="match status" value="1"/>
</dbReference>
<feature type="compositionally biased region" description="Low complexity" evidence="1">
    <location>
        <begin position="982"/>
        <end position="996"/>
    </location>
</feature>
<feature type="compositionally biased region" description="Basic and acidic residues" evidence="1">
    <location>
        <begin position="750"/>
        <end position="774"/>
    </location>
</feature>
<proteinExistence type="predicted"/>
<feature type="compositionally biased region" description="Basic and acidic residues" evidence="1">
    <location>
        <begin position="495"/>
        <end position="509"/>
    </location>
</feature>
<keyword evidence="2" id="KW-0472">Membrane</keyword>
<feature type="compositionally biased region" description="Basic and acidic residues" evidence="1">
    <location>
        <begin position="401"/>
        <end position="422"/>
    </location>
</feature>
<feature type="transmembrane region" description="Helical" evidence="2">
    <location>
        <begin position="308"/>
        <end position="336"/>
    </location>
</feature>
<name>A0A433TKY1_ELYCH</name>
<evidence type="ECO:0000256" key="2">
    <source>
        <dbReference type="SAM" id="Phobius"/>
    </source>
</evidence>
<feature type="region of interest" description="Disordered" evidence="1">
    <location>
        <begin position="750"/>
        <end position="817"/>
    </location>
</feature>
<keyword evidence="3" id="KW-0732">Signal</keyword>
<dbReference type="InterPro" id="IPR055470">
    <property type="entry name" value="DUF7042"/>
</dbReference>
<organism evidence="5 6">
    <name type="scientific">Elysia chlorotica</name>
    <name type="common">Eastern emerald elysia</name>
    <name type="synonym">Sea slug</name>
    <dbReference type="NCBI Taxonomy" id="188477"/>
    <lineage>
        <taxon>Eukaryota</taxon>
        <taxon>Metazoa</taxon>
        <taxon>Spiralia</taxon>
        <taxon>Lophotrochozoa</taxon>
        <taxon>Mollusca</taxon>
        <taxon>Gastropoda</taxon>
        <taxon>Heterobranchia</taxon>
        <taxon>Euthyneura</taxon>
        <taxon>Panpulmonata</taxon>
        <taxon>Sacoglossa</taxon>
        <taxon>Placobranchoidea</taxon>
        <taxon>Plakobranchidae</taxon>
        <taxon>Elysia</taxon>
    </lineage>
</organism>
<feature type="compositionally biased region" description="Basic and acidic residues" evidence="1">
    <location>
        <begin position="1648"/>
        <end position="1660"/>
    </location>
</feature>
<feature type="compositionally biased region" description="Basic and acidic residues" evidence="1">
    <location>
        <begin position="435"/>
        <end position="450"/>
    </location>
</feature>
<feature type="compositionally biased region" description="Basic and acidic residues" evidence="1">
    <location>
        <begin position="787"/>
        <end position="805"/>
    </location>
</feature>
<feature type="domain" description="DUF7042" evidence="4">
    <location>
        <begin position="169"/>
        <end position="283"/>
    </location>
</feature>
<feature type="compositionally biased region" description="Low complexity" evidence="1">
    <location>
        <begin position="906"/>
        <end position="919"/>
    </location>
</feature>
<feature type="compositionally biased region" description="Basic and acidic residues" evidence="1">
    <location>
        <begin position="634"/>
        <end position="654"/>
    </location>
</feature>
<feature type="compositionally biased region" description="Basic and acidic residues" evidence="1">
    <location>
        <begin position="1092"/>
        <end position="1107"/>
    </location>
</feature>
<feature type="region of interest" description="Disordered" evidence="1">
    <location>
        <begin position="1091"/>
        <end position="1169"/>
    </location>
</feature>
<feature type="region of interest" description="Disordered" evidence="1">
    <location>
        <begin position="1201"/>
        <end position="1231"/>
    </location>
</feature>
<evidence type="ECO:0000313" key="6">
    <source>
        <dbReference type="Proteomes" id="UP000271974"/>
    </source>
</evidence>
<feature type="compositionally biased region" description="Polar residues" evidence="1">
    <location>
        <begin position="1342"/>
        <end position="1355"/>
    </location>
</feature>
<feature type="signal peptide" evidence="3">
    <location>
        <begin position="1"/>
        <end position="30"/>
    </location>
</feature>
<protein>
    <recommendedName>
        <fullName evidence="4">DUF7042 domain-containing protein</fullName>
    </recommendedName>
</protein>
<feature type="chain" id="PRO_5019515965" description="DUF7042 domain-containing protein" evidence="3">
    <location>
        <begin position="31"/>
        <end position="1660"/>
    </location>
</feature>
<feature type="compositionally biased region" description="Polar residues" evidence="1">
    <location>
        <begin position="1307"/>
        <end position="1324"/>
    </location>
</feature>
<feature type="compositionally biased region" description="Basic and acidic residues" evidence="1">
    <location>
        <begin position="461"/>
        <end position="473"/>
    </location>
</feature>
<feature type="compositionally biased region" description="Basic residues" evidence="1">
    <location>
        <begin position="1201"/>
        <end position="1211"/>
    </location>
</feature>
<sequence>MTNMLGNWGKSTFVVVTVLLLVYGPPSVAGFCTFPSDLSGEWVDSIKGSLYFNQSTGQISGYEFATFGTLTLTCWMLNDTVYIFESSEFEFYSLNFTAYFCWNLTQVNSDMFYFYEYGNELPDAGNERVQVYLPAFSRQYNVMCANSDIGLGTYRILYRNNTLANSISNCPVELQAHWNYTVTNSNNTDLCTNDVNKMDLCTDPMKLDYNSSECSLTPGYTENGTVNCLFHVYDIFSDVFYLAVTQDGGADGTNTFLITCMIVSFGNPSYLMGTQYPTQCPKTQNDSYVPSPGAYVSFIRTGSCSSTFPWWIIAASVGGFLFLLLIIAIIIWCCCCRERDEKKKKRLMDEDEDERFNPDLFSRGDRPPYVSISIMDGKSSGSTSLYVDDGEGDGYGNDDAVDGKGEKEPSDAQKKKEDAQKRRLDKRKRVFVIDKDGQVKKMWKEERDSPDSGLEEDQLDGDGKGHEKETDANKEDDEEFAKKHGRKSLKSAQEIQEKGDRRPSQDKTRGKMAGLVSARRSARLRQSARSGPSKLRSEASWGSSNGDFEEVNFQEEEEEVFAAAVGTAAAAATVAVVSENDTMKGGKGGKGKTSKDKKIAESSDGKNEGVEKAATKTAEGGIVAKTSDVPNTSEQEKKPHITDKAKDSKLKSKAPEAQGSQDVKIIAGSEDQAAEGATTDGQTAGSGTDAAKIAAVAAPAAAAVPAGMAVAARVDHKQKEKAELRRLMVEKKQKEKEEKLKEKERLRLEKEERLKKQKEEREARLKREREEKKKAPIKKKYLSEASETPHEVKDEAVEKKTEKKVQAAASGAKQTVKAEEIAAVSAAAAVAPVVLVVAAKGSKKSKKKVEEPETVNIEQDEKSREKNEQPVGREEQHEIISKNFHEQFEKHESHSEMTEESHSEITTEQENSSENTQEQGSRSDITEHQENRSDVTEEQESHSDVTEEQESRSETTEEDDSGRDSEKSLDRTQDETTSSVSGPVPAAAPEVLPEGLGMRREQSIMLDLDRTQSQLRRENSDLETPVPGHGHRALNAVAEMMETARSQVEGRGLTEEVGEVDSANDETNMQQTSAVPVVAAAAASNLLVVHPGLKDNNRKSDDKDAKAKKSVLSQTSVQKQPGGVKVAKVKQISVSEAKPSTVPTTVVTTQPESEDSSSEESEEEAMPVKKRVRPVGFMFPNENMAAQTFKTTGEVINAKPVRAKKKRRMPRKTSVDHLPDRTNQAFGLKVAKSKNIAKPGKVAPIVESEAAQAKKGVPRLLSVKELPAVRASAAPLTIKDLSKKPPVPALQGVGSNSLAVAGDAQDGSASPSTRKGRSESSSPVRRTPVSGRRISEADNHSQLKLMTRLMSQSEVISEVDPSPRHSVGSRRSGKTRSDQLSRHSDPPPPRGLVLEGLDEMDGVLSLTNGSCTPDELKTPKKGEIVVGRPPTQHNYRRPSRDESPKRSHAVSRSHSDSRRGPPPLSHRTQDSDETRFVKFREGVLQQLGDMDQQELNRILYPGIKRYPDTPEHFRRGVPAYKSLNALQRIHRKKYRQVAPEPHVELPPIMNAYRGPEVAEADDPRMRNWLEELYSDKKFFDKSLALPQDDPFIQDRAQEGRDYLLNRARFWSQQQPLVRPGTKMGTRASPMHVASEPGSAPSVIQNSRSKSDERQRDWRMH</sequence>
<dbReference type="EMBL" id="RQTK01000295">
    <property type="protein sequence ID" value="RUS82257.1"/>
    <property type="molecule type" value="Genomic_DNA"/>
</dbReference>
<feature type="compositionally biased region" description="Basic and acidic residues" evidence="1">
    <location>
        <begin position="593"/>
        <end position="614"/>
    </location>
</feature>
<keyword evidence="6" id="KW-1185">Reference proteome</keyword>
<reference evidence="5 6" key="1">
    <citation type="submission" date="2019-01" db="EMBL/GenBank/DDBJ databases">
        <title>A draft genome assembly of the solar-powered sea slug Elysia chlorotica.</title>
        <authorList>
            <person name="Cai H."/>
            <person name="Li Q."/>
            <person name="Fang X."/>
            <person name="Li J."/>
            <person name="Curtis N.E."/>
            <person name="Altenburger A."/>
            <person name="Shibata T."/>
            <person name="Feng M."/>
            <person name="Maeda T."/>
            <person name="Schwartz J.A."/>
            <person name="Shigenobu S."/>
            <person name="Lundholm N."/>
            <person name="Nishiyama T."/>
            <person name="Yang H."/>
            <person name="Hasebe M."/>
            <person name="Li S."/>
            <person name="Pierce S.K."/>
            <person name="Wang J."/>
        </authorList>
    </citation>
    <scope>NUCLEOTIDE SEQUENCE [LARGE SCALE GENOMIC DNA]</scope>
    <source>
        <strain evidence="5">EC2010</strain>
        <tissue evidence="5">Whole organism of an adult</tissue>
    </source>
</reference>
<evidence type="ECO:0000256" key="3">
    <source>
        <dbReference type="SAM" id="SignalP"/>
    </source>
</evidence>
<gene>
    <name evidence="5" type="ORF">EGW08_009995</name>
</gene>
<comment type="caution">
    <text evidence="5">The sequence shown here is derived from an EMBL/GenBank/DDBJ whole genome shotgun (WGS) entry which is preliminary data.</text>
</comment>
<feature type="region of interest" description="Disordered" evidence="1">
    <location>
        <begin position="1273"/>
        <end position="1475"/>
    </location>
</feature>
<feature type="region of interest" description="Disordered" evidence="1">
    <location>
        <begin position="838"/>
        <end position="999"/>
    </location>
</feature>
<dbReference type="Proteomes" id="UP000271974">
    <property type="component" value="Unassembled WGS sequence"/>
</dbReference>
<feature type="compositionally biased region" description="Basic and acidic residues" evidence="1">
    <location>
        <begin position="1375"/>
        <end position="1385"/>
    </location>
</feature>
<feature type="region of interest" description="Disordered" evidence="1">
    <location>
        <begin position="577"/>
        <end position="688"/>
    </location>
</feature>
<feature type="compositionally biased region" description="Basic and acidic residues" evidence="1">
    <location>
        <begin position="962"/>
        <end position="974"/>
    </location>
</feature>
<evidence type="ECO:0000313" key="5">
    <source>
        <dbReference type="EMBL" id="RUS82257.1"/>
    </source>
</evidence>